<comment type="caution">
    <text evidence="1">The sequence shown here is derived from an EMBL/GenBank/DDBJ whole genome shotgun (WGS) entry which is preliminary data.</text>
</comment>
<sequence>MVDIFESAKTTMSTVGNLAIACSLAELDSLYVSANDRDVPVLTLRLTDTQLRVLNITGAISWRLVIADSSVSSRVSARTALSLRF</sequence>
<gene>
    <name evidence="1" type="ORF">N7449_004754</name>
</gene>
<dbReference type="AlphaFoldDB" id="A0A9W9MK43"/>
<evidence type="ECO:0000313" key="2">
    <source>
        <dbReference type="Proteomes" id="UP001150942"/>
    </source>
</evidence>
<reference evidence="1" key="2">
    <citation type="journal article" date="2023" name="IMA Fungus">
        <title>Comparative genomic study of the Penicillium genus elucidates a diverse pangenome and 15 lateral gene transfer events.</title>
        <authorList>
            <person name="Petersen C."/>
            <person name="Sorensen T."/>
            <person name="Nielsen M.R."/>
            <person name="Sondergaard T.E."/>
            <person name="Sorensen J.L."/>
            <person name="Fitzpatrick D.A."/>
            <person name="Frisvad J.C."/>
            <person name="Nielsen K.L."/>
        </authorList>
    </citation>
    <scope>NUCLEOTIDE SEQUENCE</scope>
    <source>
        <strain evidence="1">IBT 20477</strain>
    </source>
</reference>
<organism evidence="1 2">
    <name type="scientific">Penicillium cf. viridicatum</name>
    <dbReference type="NCBI Taxonomy" id="2972119"/>
    <lineage>
        <taxon>Eukaryota</taxon>
        <taxon>Fungi</taxon>
        <taxon>Dikarya</taxon>
        <taxon>Ascomycota</taxon>
        <taxon>Pezizomycotina</taxon>
        <taxon>Eurotiomycetes</taxon>
        <taxon>Eurotiomycetidae</taxon>
        <taxon>Eurotiales</taxon>
        <taxon>Aspergillaceae</taxon>
        <taxon>Penicillium</taxon>
    </lineage>
</organism>
<name>A0A9W9MK43_9EURO</name>
<evidence type="ECO:0000313" key="1">
    <source>
        <dbReference type="EMBL" id="KAJ5202675.1"/>
    </source>
</evidence>
<reference evidence="1" key="1">
    <citation type="submission" date="2022-11" db="EMBL/GenBank/DDBJ databases">
        <authorList>
            <person name="Petersen C."/>
        </authorList>
    </citation>
    <scope>NUCLEOTIDE SEQUENCE</scope>
    <source>
        <strain evidence="1">IBT 20477</strain>
    </source>
</reference>
<keyword evidence="2" id="KW-1185">Reference proteome</keyword>
<proteinExistence type="predicted"/>
<dbReference type="Proteomes" id="UP001150942">
    <property type="component" value="Unassembled WGS sequence"/>
</dbReference>
<accession>A0A9W9MK43</accession>
<protein>
    <submittedName>
        <fullName evidence="1">Uncharacterized protein</fullName>
    </submittedName>
</protein>
<dbReference type="EMBL" id="JAPQKQ010000003">
    <property type="protein sequence ID" value="KAJ5202675.1"/>
    <property type="molecule type" value="Genomic_DNA"/>
</dbReference>